<evidence type="ECO:0000256" key="1">
    <source>
        <dbReference type="SAM" id="MobiDB-lite"/>
    </source>
</evidence>
<feature type="compositionally biased region" description="Polar residues" evidence="1">
    <location>
        <begin position="1026"/>
        <end position="1035"/>
    </location>
</feature>
<dbReference type="SUPFAM" id="SSF47473">
    <property type="entry name" value="EF-hand"/>
    <property type="match status" value="1"/>
</dbReference>
<evidence type="ECO:0000313" key="3">
    <source>
        <dbReference type="EMBL" id="KAE8986870.1"/>
    </source>
</evidence>
<feature type="region of interest" description="Disordered" evidence="1">
    <location>
        <begin position="1068"/>
        <end position="1103"/>
    </location>
</feature>
<gene>
    <name evidence="3" type="ORF">PF011_g19817</name>
</gene>
<dbReference type="EMBL" id="QXFW01001709">
    <property type="protein sequence ID" value="KAE8986870.1"/>
    <property type="molecule type" value="Genomic_DNA"/>
</dbReference>
<feature type="region of interest" description="Disordered" evidence="1">
    <location>
        <begin position="38"/>
        <end position="59"/>
    </location>
</feature>
<comment type="caution">
    <text evidence="3">The sequence shown here is derived from an EMBL/GenBank/DDBJ whole genome shotgun (WGS) entry which is preliminary data.</text>
</comment>
<dbReference type="InterPro" id="IPR011992">
    <property type="entry name" value="EF-hand-dom_pair"/>
</dbReference>
<reference evidence="3 4" key="1">
    <citation type="submission" date="2018-09" db="EMBL/GenBank/DDBJ databases">
        <title>Genomic investigation of the strawberry pathogen Phytophthora fragariae indicates pathogenicity is determined by transcriptional variation in three key races.</title>
        <authorList>
            <person name="Adams T.M."/>
            <person name="Armitage A.D."/>
            <person name="Sobczyk M.K."/>
            <person name="Bates H.J."/>
            <person name="Dunwell J.M."/>
            <person name="Nellist C.F."/>
            <person name="Harrison R.J."/>
        </authorList>
    </citation>
    <scope>NUCLEOTIDE SEQUENCE [LARGE SCALE GENOMIC DNA]</scope>
    <source>
        <strain evidence="3 4">SCRP245</strain>
    </source>
</reference>
<proteinExistence type="predicted"/>
<name>A0A6A3IXH6_9STRA</name>
<dbReference type="Gene3D" id="1.20.5.190">
    <property type="match status" value="1"/>
</dbReference>
<evidence type="ECO:0000259" key="2">
    <source>
        <dbReference type="PROSITE" id="PS50222"/>
    </source>
</evidence>
<dbReference type="PROSITE" id="PS50096">
    <property type="entry name" value="IQ"/>
    <property type="match status" value="2"/>
</dbReference>
<feature type="compositionally biased region" description="Low complexity" evidence="1">
    <location>
        <begin position="42"/>
        <end position="56"/>
    </location>
</feature>
<dbReference type="Proteomes" id="UP000460718">
    <property type="component" value="Unassembled WGS sequence"/>
</dbReference>
<feature type="region of interest" description="Disordered" evidence="1">
    <location>
        <begin position="1692"/>
        <end position="1720"/>
    </location>
</feature>
<dbReference type="InterPro" id="IPR002048">
    <property type="entry name" value="EF_hand_dom"/>
</dbReference>
<dbReference type="Gene3D" id="1.10.238.10">
    <property type="entry name" value="EF-hand"/>
    <property type="match status" value="1"/>
</dbReference>
<feature type="compositionally biased region" description="Polar residues" evidence="1">
    <location>
        <begin position="1692"/>
        <end position="1704"/>
    </location>
</feature>
<feature type="compositionally biased region" description="Acidic residues" evidence="1">
    <location>
        <begin position="1707"/>
        <end position="1720"/>
    </location>
</feature>
<dbReference type="Pfam" id="PF13499">
    <property type="entry name" value="EF-hand_7"/>
    <property type="match status" value="1"/>
</dbReference>
<organism evidence="3 4">
    <name type="scientific">Phytophthora fragariae</name>
    <dbReference type="NCBI Taxonomy" id="53985"/>
    <lineage>
        <taxon>Eukaryota</taxon>
        <taxon>Sar</taxon>
        <taxon>Stramenopiles</taxon>
        <taxon>Oomycota</taxon>
        <taxon>Peronosporomycetes</taxon>
        <taxon>Peronosporales</taxon>
        <taxon>Peronosporaceae</taxon>
        <taxon>Phytophthora</taxon>
    </lineage>
</organism>
<evidence type="ECO:0000313" key="4">
    <source>
        <dbReference type="Proteomes" id="UP000460718"/>
    </source>
</evidence>
<sequence length="1720" mass="191282">MYEALPSPPAASSTPVVRFVACSTRSSMLYQTLECPPQQFVDNDQPQSSNNQSDSQRSVSITMQAMAAREAIIVDDVADLSPNEIHRFTPEEALTGPFSCFPLLAGEGASPIGVLSVDACRKAHRLLPQAMSVDTLPRSVKYVLEVDFAARFEPPPEFHEFLEQAVAVAEQALQCVRGREARYSKRKLAVARNSQRFQSTGLNPSGDALRALQDIVTGIFDDVAESLPGVHVQIAELQAGGAQLKYSFTGNGSTVLGCTLNRGQGVSFKSLDTKQPLVVGPTSDLRSRLQRIGIFRSQPGAVGDAFPFIFVPLFHEDCAIGVLSVDSFQNVPKGSTVIIRGGRYQHRLSPAKEVEVEALLQLQRDTISLIERSLSSPNIYFGMWEPALRILRYTSASKTSVMAGKKLKHGRGVSFLALEKQTPIVVTSQDAASEENDDEAYVKKLRYFTTEQFETRKWPFIAVPVGNLGVLALDNMESYEREAKEQQPELGVVDFLRKIGQSFAEVLTVVRERTFEERQRLRDEALVRVMSACENFKPTSSVTGTVSLYLPHLVIQHIENALNGVDAYIGMVDPLCERIRFICASSNSNMEKRTVDTCQSVSFRAFASQRTTVIPQLQQYFKQQKNLQQHDTEHGQKLKYFGRAESPRGPFVCVPIPFVGVLSVDSFPGASGGAFSPTFPEDGVVTFLEKVANCLGENIRTMAANDARKRLPTLFHGNRTTFPLLFSEVLAIISHNLFAVFELEAVCFERTDSAGHWRRKKLLASMKRSNNTRDSAEIHEEEEEALITQSLVDRLSQTSNDDIQSDETDEVAHTQVHQLPGRAETLVVHCSPTRDVDSDEAALAPTVLVLRRVKGATWMYDEEFLLSILPLINSLIAMVNVRVEGIVARRLVERELHELCRSLDSLPSSEAIDAIHDAKANESRSNSRRAMMPPDYGDSTAFFTNYQRQYFFAFAAVVSDVYVHVFRACALETFATELFMTLQEYLDAKDGVVVRFDSSDRGQPAETGMAQTRAQGEDSVGDDDGQQTGKTSSRQPLRGKLERKAQQFEASNAPLTIFMTKKAIPAPTVKAPADPTSLSSDSKSKTAHDKQSKRRGPMSLFGGNKLFRYGKKKKIMEEQEKAKEQQQLMKSAAELQSLSPSRAQQLRRETVSLHVFLRVLNYRGRHNIIIFTVEKQSIKAASAVEKIIRNVKSRAENFAAEMMNNPPRGDEEVNAKRFCSAAASSSSDRGGGGFLLLSLLKRAQARFQEVEALFGGAMRQYLTGAQSTARDAHTNVSEGLTALFGNSSSKDDAGSESTSTPTTALLRVALVACALKRDTIMALSQTDLLKEYLRIQAGRKLVQLDPTDKKTWGALARARALLRSFDNVIHELNPHRDDSVEPVGATTEASWALHTLLDLLLAQSAVVRYLKFLEAEIARERRQFGDSPAITIQCFVRQTQARVELKRRRRQFHAALAIQCAFRQHLARRRVLFKKWNRAAIKIQRAFRQRRQRAKGSRPQRFTAQLLSASQQFGAMGRAPTVVANVADGSDGSDMAAFGSFQDYMASQVGREQLKKEQELMWRHHQEVEKERARLPREEALREDVGDLFELLDDAGSGELARARTTALITRLHVPLNEEEVADVVAMMDSDGSGGISMNEFMRWFAHEFPLLQKRAPRVCGVVTRRDWQWVIEQSARSAILKRWRAMRAGTNATASGGNKSIQSDAILEEEEGVEGEEVG</sequence>
<dbReference type="CDD" id="cd00051">
    <property type="entry name" value="EFh"/>
    <property type="match status" value="1"/>
</dbReference>
<protein>
    <recommendedName>
        <fullName evidence="2">EF-hand domain-containing protein</fullName>
    </recommendedName>
</protein>
<feature type="domain" description="EF-hand" evidence="2">
    <location>
        <begin position="1616"/>
        <end position="1651"/>
    </location>
</feature>
<dbReference type="PROSITE" id="PS50222">
    <property type="entry name" value="EF_HAND_2"/>
    <property type="match status" value="1"/>
</dbReference>
<dbReference type="GO" id="GO:0005509">
    <property type="term" value="F:calcium ion binding"/>
    <property type="evidence" value="ECO:0007669"/>
    <property type="project" value="InterPro"/>
</dbReference>
<accession>A0A6A3IXH6</accession>
<feature type="region of interest" description="Disordered" evidence="1">
    <location>
        <begin position="999"/>
        <end position="1046"/>
    </location>
</feature>